<proteinExistence type="predicted"/>
<dbReference type="InterPro" id="IPR021428">
    <property type="entry name" value="DUF3078"/>
</dbReference>
<dbReference type="Proteomes" id="UP000824161">
    <property type="component" value="Unassembled WGS sequence"/>
</dbReference>
<dbReference type="Pfam" id="PF11276">
    <property type="entry name" value="DUF3078"/>
    <property type="match status" value="1"/>
</dbReference>
<protein>
    <submittedName>
        <fullName evidence="2">DUF3078 domain-containing protein</fullName>
    </submittedName>
</protein>
<dbReference type="AlphaFoldDB" id="A0A9D1KSA1"/>
<reference evidence="2" key="1">
    <citation type="submission" date="2020-10" db="EMBL/GenBank/DDBJ databases">
        <authorList>
            <person name="Gilroy R."/>
        </authorList>
    </citation>
    <scope>NUCLEOTIDE SEQUENCE</scope>
    <source>
        <strain evidence="2">1383</strain>
    </source>
</reference>
<reference evidence="2" key="2">
    <citation type="journal article" date="2021" name="PeerJ">
        <title>Extensive microbial diversity within the chicken gut microbiome revealed by metagenomics and culture.</title>
        <authorList>
            <person name="Gilroy R."/>
            <person name="Ravi A."/>
            <person name="Getino M."/>
            <person name="Pursley I."/>
            <person name="Horton D.L."/>
            <person name="Alikhan N.F."/>
            <person name="Baker D."/>
            <person name="Gharbi K."/>
            <person name="Hall N."/>
            <person name="Watson M."/>
            <person name="Adriaenssens E.M."/>
            <person name="Foster-Nyarko E."/>
            <person name="Jarju S."/>
            <person name="Secka A."/>
            <person name="Antonio M."/>
            <person name="Oren A."/>
            <person name="Chaudhuri R.R."/>
            <person name="La Ragione R."/>
            <person name="Hildebrand F."/>
            <person name="Pallen M.J."/>
        </authorList>
    </citation>
    <scope>NUCLEOTIDE SEQUENCE</scope>
    <source>
        <strain evidence="2">1383</strain>
    </source>
</reference>
<evidence type="ECO:0000256" key="1">
    <source>
        <dbReference type="SAM" id="SignalP"/>
    </source>
</evidence>
<organism evidence="2 3">
    <name type="scientific">Candidatus Merdimorpha stercoravium</name>
    <dbReference type="NCBI Taxonomy" id="2840863"/>
    <lineage>
        <taxon>Bacteria</taxon>
        <taxon>Pseudomonadati</taxon>
        <taxon>Bacteroidota</taxon>
        <taxon>Flavobacteriia</taxon>
        <taxon>Flavobacteriales</taxon>
        <taxon>Candidatus Merdimorpha</taxon>
    </lineage>
</organism>
<feature type="chain" id="PRO_5039587745" evidence="1">
    <location>
        <begin position="23"/>
        <end position="349"/>
    </location>
</feature>
<dbReference type="EMBL" id="DVLY01000043">
    <property type="protein sequence ID" value="HIT97551.1"/>
    <property type="molecule type" value="Genomic_DNA"/>
</dbReference>
<gene>
    <name evidence="2" type="ORF">IAC44_01795</name>
</gene>
<evidence type="ECO:0000313" key="2">
    <source>
        <dbReference type="EMBL" id="HIT97551.1"/>
    </source>
</evidence>
<name>A0A9D1KSA1_9FLAO</name>
<keyword evidence="1" id="KW-0732">Signal</keyword>
<feature type="signal peptide" evidence="1">
    <location>
        <begin position="1"/>
        <end position="22"/>
    </location>
</feature>
<evidence type="ECO:0000313" key="3">
    <source>
        <dbReference type="Proteomes" id="UP000824161"/>
    </source>
</evidence>
<accession>A0A9D1KSA1</accession>
<comment type="caution">
    <text evidence="2">The sequence shown here is derived from an EMBL/GenBank/DDBJ whole genome shotgun (WGS) entry which is preliminary data.</text>
</comment>
<sequence>MNKRGLYLLGWIAALLCLSGQAGFSQVVVDSKTADFLRNFDHQKIKPAHIDTSYWSVSRELRFEMALHSVSKNWYQSDNRSSLRLNMYSLINANYIREYTRWNNTLDLRLGFLWEDAGKLADDARNLSVNQNYLRLETVYGVKLVRRFDFEANAKLVTQILPSYKNNTAKESNKTFMAPGVLDIGLGASYNYSAKRLPTFYISFYPVNNNTTFVLNQRLADAGTSGVDPAVKDDQGNIIQHGKQYKMVWGVRTQFKIKYFILENQKFWASNDFSIFVDYAENPGAGQITNTFTLSYEITKNISLSYNMNLRYYDSDRVTRTDPATGQSTQYYAGLEMMNDMTINLKFNF</sequence>